<dbReference type="InParanoid" id="A0A541AXS5"/>
<geneLocation type="mitochondrion" evidence="1"/>
<gene>
    <name evidence="1" type="ORF">PNOK_m000138</name>
</gene>
<reference evidence="1 2" key="1">
    <citation type="journal article" date="2017" name="bioRxiv">
        <title>The Genomic Landscape Of Tree Rot In Phellinus noxius And Its Hymenochaetales Members.</title>
        <authorList>
            <person name="Chung C.-L."/>
            <person name="Lee J.T."/>
            <person name="Akiba M."/>
            <person name="Lee H.-H."/>
            <person name="Kuo T.-H."/>
            <person name="Liu D."/>
            <person name="Ke H.-M."/>
            <person name="Yokoi T."/>
            <person name="Roa M.B."/>
            <person name="Lu M.J."/>
            <person name="Chang Y.-Y."/>
            <person name="Ann P.-J."/>
            <person name="Tsai J.-N."/>
            <person name="Chen C.-Y."/>
            <person name="Tzean S.-S."/>
            <person name="Ota Y."/>
            <person name="Hattori T."/>
            <person name="Sahashi N."/>
            <person name="Liou R.-F."/>
            <person name="Kikuchi T."/>
            <person name="Tsai I.J."/>
        </authorList>
    </citation>
    <scope>NUCLEOTIDE SEQUENCE [LARGE SCALE GENOMIC DNA]</scope>
    <source>
        <strain evidence="1 2">FFPRI411160</strain>
    </source>
</reference>
<dbReference type="EMBL" id="NBII01000013">
    <property type="protein sequence ID" value="TQF64869.1"/>
    <property type="molecule type" value="Genomic_DNA"/>
</dbReference>
<evidence type="ECO:0000313" key="2">
    <source>
        <dbReference type="Proteomes" id="UP000217199"/>
    </source>
</evidence>
<proteinExistence type="predicted"/>
<evidence type="ECO:0000313" key="1">
    <source>
        <dbReference type="EMBL" id="TQF64869.1"/>
    </source>
</evidence>
<dbReference type="EMBL" id="CM008263">
    <property type="protein sequence ID" value="TQF64869.1"/>
    <property type="molecule type" value="Genomic_DNA"/>
</dbReference>
<dbReference type="Proteomes" id="UP000217199">
    <property type="component" value="Mitochondrion MT"/>
</dbReference>
<sequence length="416" mass="48111">MLPHLNKMKGIKLLGGIKLKTLLAKGRISNNVLIQNKVNYSTDDKYNTKDIKLHSVCNLNTIKKNLYNFLKRNKFNLNYLYIRLLVKIDDGRYLSLGNGHVIELGNKKDLKMYYEHLAIKLAFMFDEYQVKNIVEIRIIYGDSNKTNYETFAAKNRSLTSIDGFKKAKNDLNLPKNNQYYSWGTLVIISPTVSYLKDLTINELISNIVIEKLGDKCKLRVETLDGKIYNCEDVHKENKLKKRNLISIIDMSNLVGDNTLPVTKDKTSEIKSTPVFGSDLTNISLSENKRNIKLSPKSRKTVIKHMTLDLETALTDNVDGTKVMKIICASLFWFGRDPKLYFDYAHSLVLNKVVDKIHSYTVHLDNKLPYRKGKVKLIKELFDIIFEHGNIKEPMWRDKDILHLYTLERGVKEEDLI</sequence>
<dbReference type="AlphaFoldDB" id="A0A541AXS5"/>
<name>A0A541AXS5_9AGAM</name>
<keyword evidence="2" id="KW-1185">Reference proteome</keyword>
<keyword evidence="1" id="KW-0496">Mitochondrion</keyword>
<comment type="caution">
    <text evidence="1">The sequence shown here is derived from an EMBL/GenBank/DDBJ whole genome shotgun (WGS) entry which is preliminary data.</text>
</comment>
<accession>A0A541AXS5</accession>
<protein>
    <submittedName>
        <fullName evidence="1">Uncharacterized protein</fullName>
    </submittedName>
</protein>
<organism evidence="1 2">
    <name type="scientific">Pyrrhoderma noxium</name>
    <dbReference type="NCBI Taxonomy" id="2282107"/>
    <lineage>
        <taxon>Eukaryota</taxon>
        <taxon>Fungi</taxon>
        <taxon>Dikarya</taxon>
        <taxon>Basidiomycota</taxon>
        <taxon>Agaricomycotina</taxon>
        <taxon>Agaricomycetes</taxon>
        <taxon>Hymenochaetales</taxon>
        <taxon>Hymenochaetaceae</taxon>
        <taxon>Pyrrhoderma</taxon>
    </lineage>
</organism>